<proteinExistence type="inferred from homology"/>
<keyword evidence="6" id="KW-0653">Protein transport</keyword>
<dbReference type="PANTHER" id="PTHR10485">
    <property type="entry name" value="MITOCHONDRIAL IMPORT INNER MEMBRANE TRANSLOCASE SUBUNIT TIM-17"/>
    <property type="match status" value="1"/>
</dbReference>
<keyword evidence="3" id="KW-0813">Transport</keyword>
<keyword evidence="8" id="KW-0811">Translocation</keyword>
<keyword evidence="9" id="KW-0496">Mitochondrion</keyword>
<evidence type="ECO:0000256" key="5">
    <source>
        <dbReference type="ARBA" id="ARBA00022792"/>
    </source>
</evidence>
<dbReference type="EMBL" id="KQ242328">
    <property type="protein sequence ID" value="KNC79303.1"/>
    <property type="molecule type" value="Genomic_DNA"/>
</dbReference>
<dbReference type="PANTHER" id="PTHR10485:SF0">
    <property type="entry name" value="AT05822P-RELATED"/>
    <property type="match status" value="1"/>
</dbReference>
<keyword evidence="4" id="KW-0812">Transmembrane</keyword>
<evidence type="ECO:0000256" key="6">
    <source>
        <dbReference type="ARBA" id="ARBA00022927"/>
    </source>
</evidence>
<organism evidence="12 13">
    <name type="scientific">Sphaeroforma arctica JP610</name>
    <dbReference type="NCBI Taxonomy" id="667725"/>
    <lineage>
        <taxon>Eukaryota</taxon>
        <taxon>Ichthyosporea</taxon>
        <taxon>Ichthyophonida</taxon>
        <taxon>Sphaeroforma</taxon>
    </lineage>
</organism>
<protein>
    <submittedName>
        <fullName evidence="12">Uncharacterized protein</fullName>
    </submittedName>
</protein>
<keyword evidence="5" id="KW-0999">Mitochondrion inner membrane</keyword>
<keyword evidence="7" id="KW-1133">Transmembrane helix</keyword>
<dbReference type="GeneID" id="25908802"/>
<comment type="subcellular location">
    <subcellularLocation>
        <location evidence="1">Mitochondrion inner membrane</location>
        <topology evidence="1">Multi-pass membrane protein</topology>
    </subcellularLocation>
</comment>
<dbReference type="Proteomes" id="UP000054560">
    <property type="component" value="Unassembled WGS sequence"/>
</dbReference>
<evidence type="ECO:0000313" key="13">
    <source>
        <dbReference type="Proteomes" id="UP000054560"/>
    </source>
</evidence>
<dbReference type="OrthoDB" id="2261329at2759"/>
<dbReference type="GO" id="GO:0030150">
    <property type="term" value="P:protein import into mitochondrial matrix"/>
    <property type="evidence" value="ECO:0007669"/>
    <property type="project" value="TreeGrafter"/>
</dbReference>
<name>A0A0L0FTP5_9EUKA</name>
<dbReference type="RefSeq" id="XP_014153205.1">
    <property type="nucleotide sequence ID" value="XM_014297730.1"/>
</dbReference>
<comment type="similarity">
    <text evidence="2">Belongs to the Tim17/Tim22/Tim23 family.</text>
</comment>
<sequence length="192" mass="20008">MEEGYRDPCPYRIIDDFGGAFAMGAIGGALWHAGKGFKNAPPGIRFRSSLSAIKARAPVMGGNFAAWGGMFSTFDCTLVYLRQKEDPWNAIASGALTGGVLAARGGLSVASRSAFFGGVMLALIEGLSIAINHGIASSSRPQLDHVPDAPIPPPMTMAAPPPQRSQAANDYGQNMGGFSGAPAQHDEELLTT</sequence>
<keyword evidence="13" id="KW-1185">Reference proteome</keyword>
<evidence type="ECO:0000256" key="7">
    <source>
        <dbReference type="ARBA" id="ARBA00022989"/>
    </source>
</evidence>
<evidence type="ECO:0000256" key="10">
    <source>
        <dbReference type="ARBA" id="ARBA00023136"/>
    </source>
</evidence>
<accession>A0A0L0FTP5</accession>
<dbReference type="GO" id="GO:0008320">
    <property type="term" value="F:protein transmembrane transporter activity"/>
    <property type="evidence" value="ECO:0007669"/>
    <property type="project" value="TreeGrafter"/>
</dbReference>
<dbReference type="Pfam" id="PF02466">
    <property type="entry name" value="Tim17"/>
    <property type="match status" value="1"/>
</dbReference>
<dbReference type="STRING" id="667725.A0A0L0FTP5"/>
<evidence type="ECO:0000256" key="1">
    <source>
        <dbReference type="ARBA" id="ARBA00004448"/>
    </source>
</evidence>
<keyword evidence="10" id="KW-0472">Membrane</keyword>
<gene>
    <name evidence="12" type="ORF">SARC_08298</name>
</gene>
<evidence type="ECO:0000256" key="11">
    <source>
        <dbReference type="SAM" id="MobiDB-lite"/>
    </source>
</evidence>
<dbReference type="eggNOG" id="KOG1652">
    <property type="taxonomic scope" value="Eukaryota"/>
</dbReference>
<evidence type="ECO:0000313" key="12">
    <source>
        <dbReference type="EMBL" id="KNC79303.1"/>
    </source>
</evidence>
<dbReference type="GO" id="GO:0005744">
    <property type="term" value="C:TIM23 mitochondrial import inner membrane translocase complex"/>
    <property type="evidence" value="ECO:0007669"/>
    <property type="project" value="TreeGrafter"/>
</dbReference>
<feature type="region of interest" description="Disordered" evidence="11">
    <location>
        <begin position="139"/>
        <end position="192"/>
    </location>
</feature>
<dbReference type="AlphaFoldDB" id="A0A0L0FTP5"/>
<evidence type="ECO:0000256" key="2">
    <source>
        <dbReference type="ARBA" id="ARBA00008444"/>
    </source>
</evidence>
<evidence type="ECO:0000256" key="4">
    <source>
        <dbReference type="ARBA" id="ARBA00022692"/>
    </source>
</evidence>
<evidence type="ECO:0000256" key="3">
    <source>
        <dbReference type="ARBA" id="ARBA00022448"/>
    </source>
</evidence>
<reference evidence="12 13" key="1">
    <citation type="submission" date="2011-02" db="EMBL/GenBank/DDBJ databases">
        <title>The Genome Sequence of Sphaeroforma arctica JP610.</title>
        <authorList>
            <consortium name="The Broad Institute Genome Sequencing Platform"/>
            <person name="Russ C."/>
            <person name="Cuomo C."/>
            <person name="Young S.K."/>
            <person name="Zeng Q."/>
            <person name="Gargeya S."/>
            <person name="Alvarado L."/>
            <person name="Berlin A."/>
            <person name="Chapman S.B."/>
            <person name="Chen Z."/>
            <person name="Freedman E."/>
            <person name="Gellesch M."/>
            <person name="Goldberg J."/>
            <person name="Griggs A."/>
            <person name="Gujja S."/>
            <person name="Heilman E."/>
            <person name="Heiman D."/>
            <person name="Howarth C."/>
            <person name="Mehta T."/>
            <person name="Neiman D."/>
            <person name="Pearson M."/>
            <person name="Roberts A."/>
            <person name="Saif S."/>
            <person name="Shea T."/>
            <person name="Shenoy N."/>
            <person name="Sisk P."/>
            <person name="Stolte C."/>
            <person name="Sykes S."/>
            <person name="White J."/>
            <person name="Yandava C."/>
            <person name="Burger G."/>
            <person name="Gray M.W."/>
            <person name="Holland P.W.H."/>
            <person name="King N."/>
            <person name="Lang F.B.F."/>
            <person name="Roger A.J."/>
            <person name="Ruiz-Trillo I."/>
            <person name="Haas B."/>
            <person name="Nusbaum C."/>
            <person name="Birren B."/>
        </authorList>
    </citation>
    <scope>NUCLEOTIDE SEQUENCE [LARGE SCALE GENOMIC DNA]</scope>
    <source>
        <strain evidence="12 13">JP610</strain>
    </source>
</reference>
<feature type="compositionally biased region" description="Pro residues" evidence="11">
    <location>
        <begin position="149"/>
        <end position="163"/>
    </location>
</feature>
<evidence type="ECO:0000256" key="8">
    <source>
        <dbReference type="ARBA" id="ARBA00023010"/>
    </source>
</evidence>
<evidence type="ECO:0000256" key="9">
    <source>
        <dbReference type="ARBA" id="ARBA00023128"/>
    </source>
</evidence>